<evidence type="ECO:0000313" key="3">
    <source>
        <dbReference type="Proteomes" id="UP000193689"/>
    </source>
</evidence>
<dbReference type="RefSeq" id="XP_040718991.1">
    <property type="nucleotide sequence ID" value="XM_040855323.1"/>
</dbReference>
<dbReference type="OrthoDB" id="6419443at2759"/>
<comment type="caution">
    <text evidence="2">The sequence shown here is derived from an EMBL/GenBank/DDBJ whole genome shotgun (WGS) entry which is preliminary data.</text>
</comment>
<organism evidence="2 3">
    <name type="scientific">Pseudomassariella vexata</name>
    <dbReference type="NCBI Taxonomy" id="1141098"/>
    <lineage>
        <taxon>Eukaryota</taxon>
        <taxon>Fungi</taxon>
        <taxon>Dikarya</taxon>
        <taxon>Ascomycota</taxon>
        <taxon>Pezizomycotina</taxon>
        <taxon>Sordariomycetes</taxon>
        <taxon>Xylariomycetidae</taxon>
        <taxon>Amphisphaeriales</taxon>
        <taxon>Pseudomassariaceae</taxon>
        <taxon>Pseudomassariella</taxon>
    </lineage>
</organism>
<name>A0A1Y2EBM1_9PEZI</name>
<gene>
    <name evidence="2" type="ORF">BCR38DRAFT_334501</name>
</gene>
<evidence type="ECO:0000256" key="1">
    <source>
        <dbReference type="SAM" id="MobiDB-lite"/>
    </source>
</evidence>
<dbReference type="GeneID" id="63771535"/>
<dbReference type="AlphaFoldDB" id="A0A1Y2EBM1"/>
<dbReference type="InterPro" id="IPR021463">
    <property type="entry name" value="Methyltransf_34"/>
</dbReference>
<dbReference type="EMBL" id="MCFJ01000003">
    <property type="protein sequence ID" value="ORY68704.1"/>
    <property type="molecule type" value="Genomic_DNA"/>
</dbReference>
<evidence type="ECO:0000313" key="2">
    <source>
        <dbReference type="EMBL" id="ORY68704.1"/>
    </source>
</evidence>
<proteinExistence type="predicted"/>
<feature type="compositionally biased region" description="Low complexity" evidence="1">
    <location>
        <begin position="8"/>
        <end position="46"/>
    </location>
</feature>
<dbReference type="Proteomes" id="UP000193689">
    <property type="component" value="Unassembled WGS sequence"/>
</dbReference>
<reference evidence="2 3" key="1">
    <citation type="submission" date="2016-07" db="EMBL/GenBank/DDBJ databases">
        <title>Pervasive Adenine N6-methylation of Active Genes in Fungi.</title>
        <authorList>
            <consortium name="DOE Joint Genome Institute"/>
            <person name="Mondo S.J."/>
            <person name="Dannebaum R.O."/>
            <person name="Kuo R.C."/>
            <person name="Labutti K."/>
            <person name="Haridas S."/>
            <person name="Kuo A."/>
            <person name="Salamov A."/>
            <person name="Ahrendt S.R."/>
            <person name="Lipzen A."/>
            <person name="Sullivan W."/>
            <person name="Andreopoulos W.B."/>
            <person name="Clum A."/>
            <person name="Lindquist E."/>
            <person name="Daum C."/>
            <person name="Ramamoorthy G.K."/>
            <person name="Gryganskyi A."/>
            <person name="Culley D."/>
            <person name="Magnuson J.K."/>
            <person name="James T.Y."/>
            <person name="O'Malley M.A."/>
            <person name="Stajich J.E."/>
            <person name="Spatafora J.W."/>
            <person name="Visel A."/>
            <person name="Grigoriev I.V."/>
        </authorList>
    </citation>
    <scope>NUCLEOTIDE SEQUENCE [LARGE SCALE GENOMIC DNA]</scope>
    <source>
        <strain evidence="2 3">CBS 129021</strain>
    </source>
</reference>
<keyword evidence="3" id="KW-1185">Reference proteome</keyword>
<evidence type="ECO:0008006" key="4">
    <source>
        <dbReference type="Google" id="ProtNLM"/>
    </source>
</evidence>
<feature type="region of interest" description="Disordered" evidence="1">
    <location>
        <begin position="1"/>
        <end position="52"/>
    </location>
</feature>
<dbReference type="FunCoup" id="A0A1Y2EBM1">
    <property type="interactions" value="32"/>
</dbReference>
<accession>A0A1Y2EBM1</accession>
<protein>
    <recommendedName>
        <fullName evidence="4">25S rRNA (Uridine(2843)-N(3))-methyltransferase</fullName>
    </recommendedName>
</protein>
<dbReference type="Pfam" id="PF11312">
    <property type="entry name" value="Methyltransf_34"/>
    <property type="match status" value="1"/>
</dbReference>
<dbReference type="InParanoid" id="A0A1Y2EBM1"/>
<dbReference type="STRING" id="1141098.A0A1Y2EBM1"/>
<sequence length="376" mass="41520">MVQHKTLPPSSKSFKPPKSSAAATSSKKTPTTSSADADADVPVTAPKTEVSPQELKHQQTLLNIFIDTFSSVFRADDFASVLQEVKQALYNREFAKAFGKEGYLDVYAARWSPTRALCYARVLGEIEEHLREEGKGSEGGGNEVERRNKQSPLKVLAIGGGAAEIVSFASFLSRNEEFSGDLTLLDTGPWKGVIDKLSTTLRTPPQLSKYASATAKATNAALTPESRLRWTFAQQDILDLTKEQLAEVLGTDALLVTLLFTLNELYTSGGIAKTTSFLRTLTTSIPINSLLLVVDSPGSYSEASIGKEARKYPMQWLLNHTLLNDSKLPTDGCKWEKLESHDSIWFRVAELLRYPVALENMRYQMHLYRAVARPQA</sequence>